<evidence type="ECO:0000256" key="3">
    <source>
        <dbReference type="ARBA" id="ARBA00022692"/>
    </source>
</evidence>
<evidence type="ECO:0000256" key="6">
    <source>
        <dbReference type="ARBA" id="ARBA00023170"/>
    </source>
</evidence>
<dbReference type="Proteomes" id="UP000594454">
    <property type="component" value="Chromosome 1"/>
</dbReference>
<organism evidence="9 10">
    <name type="scientific">Hermetia illucens</name>
    <name type="common">Black soldier fly</name>
    <dbReference type="NCBI Taxonomy" id="343691"/>
    <lineage>
        <taxon>Eukaryota</taxon>
        <taxon>Metazoa</taxon>
        <taxon>Ecdysozoa</taxon>
        <taxon>Arthropoda</taxon>
        <taxon>Hexapoda</taxon>
        <taxon>Insecta</taxon>
        <taxon>Pterygota</taxon>
        <taxon>Neoptera</taxon>
        <taxon>Endopterygota</taxon>
        <taxon>Diptera</taxon>
        <taxon>Brachycera</taxon>
        <taxon>Stratiomyomorpha</taxon>
        <taxon>Stratiomyidae</taxon>
        <taxon>Hermetiinae</taxon>
        <taxon>Hermetia</taxon>
    </lineage>
</organism>
<accession>A0A7R8UA29</accession>
<dbReference type="EMBL" id="LR899009">
    <property type="protein sequence ID" value="CAD7076975.1"/>
    <property type="molecule type" value="Genomic_DNA"/>
</dbReference>
<dbReference type="FunCoup" id="A0A7R8UA29">
    <property type="interactions" value="40"/>
</dbReference>
<name>A0A7R8UA29_HERIL</name>
<evidence type="ECO:0000256" key="7">
    <source>
        <dbReference type="ARBA" id="ARBA00023180"/>
    </source>
</evidence>
<evidence type="ECO:0000313" key="10">
    <source>
        <dbReference type="Proteomes" id="UP000594454"/>
    </source>
</evidence>
<keyword evidence="6" id="KW-0675">Receptor</keyword>
<keyword evidence="7" id="KW-0325">Glycoprotein</keyword>
<comment type="subcellular location">
    <subcellularLocation>
        <location evidence="1">Cell membrane</location>
        <topology evidence="1">Multi-pass membrane protein</topology>
    </subcellularLocation>
</comment>
<keyword evidence="2" id="KW-1003">Cell membrane</keyword>
<evidence type="ECO:0000256" key="4">
    <source>
        <dbReference type="ARBA" id="ARBA00022989"/>
    </source>
</evidence>
<keyword evidence="10" id="KW-1185">Reference proteome</keyword>
<gene>
    <name evidence="9" type="ORF">HERILL_LOCUS354</name>
</gene>
<dbReference type="InParanoid" id="A0A7R8UA29"/>
<reference evidence="9 10" key="1">
    <citation type="submission" date="2020-11" db="EMBL/GenBank/DDBJ databases">
        <authorList>
            <person name="Wallbank WR R."/>
            <person name="Pardo Diaz C."/>
            <person name="Kozak K."/>
            <person name="Martin S."/>
            <person name="Jiggins C."/>
            <person name="Moest M."/>
            <person name="Warren A I."/>
            <person name="Generalovic N T."/>
            <person name="Byers J.R.P. K."/>
            <person name="Montejo-Kovacevich G."/>
            <person name="Yen C E."/>
        </authorList>
    </citation>
    <scope>NUCLEOTIDE SEQUENCE [LARGE SCALE GENOMIC DNA]</scope>
</reference>
<feature type="transmembrane region" description="Helical" evidence="8">
    <location>
        <begin position="300"/>
        <end position="319"/>
    </location>
</feature>
<evidence type="ECO:0000256" key="1">
    <source>
        <dbReference type="ARBA" id="ARBA00004651"/>
    </source>
</evidence>
<keyword evidence="5 8" id="KW-0472">Membrane</keyword>
<feature type="transmembrane region" description="Helical" evidence="8">
    <location>
        <begin position="354"/>
        <end position="374"/>
    </location>
</feature>
<evidence type="ECO:0000256" key="8">
    <source>
        <dbReference type="SAM" id="Phobius"/>
    </source>
</evidence>
<dbReference type="OrthoDB" id="8044407at2759"/>
<evidence type="ECO:0000313" key="9">
    <source>
        <dbReference type="EMBL" id="CAD7076975.1"/>
    </source>
</evidence>
<protein>
    <submittedName>
        <fullName evidence="9">Uncharacterized protein</fullName>
    </submittedName>
</protein>
<keyword evidence="4 8" id="KW-1133">Transmembrane helix</keyword>
<evidence type="ECO:0000256" key="2">
    <source>
        <dbReference type="ARBA" id="ARBA00022475"/>
    </source>
</evidence>
<proteinExistence type="predicted"/>
<evidence type="ECO:0000256" key="5">
    <source>
        <dbReference type="ARBA" id="ARBA00023136"/>
    </source>
</evidence>
<dbReference type="Gene3D" id="1.10.287.70">
    <property type="match status" value="1"/>
</dbReference>
<dbReference type="GO" id="GO:0005886">
    <property type="term" value="C:plasma membrane"/>
    <property type="evidence" value="ECO:0007669"/>
    <property type="project" value="UniProtKB-SubCell"/>
</dbReference>
<keyword evidence="3 8" id="KW-0812">Transmembrane</keyword>
<dbReference type="PANTHER" id="PTHR42643:SF39">
    <property type="entry name" value="IONOTROPIC RECEPTOR 56A-RELATED"/>
    <property type="match status" value="1"/>
</dbReference>
<sequence length="556" mass="64227">MFAGALLPLVINGLLHENASLTRYLSDIETNYEFHSLIFMAPNHSFLNIFDFKLLKTPIIYLMDGLVMESGDFKGLNNLFIVFSENDELLSPRTIFNHSKSIVRYGKVMVWNIDVEERSDGNNFQSTFESFWDNNILQVIAVNSRRDGSADIFTYTPFPKITISKVENRQFPFRMASLDLMGYPIRSYVTRDEPRAFKYINKHGKLVYAGYSLKLLLAFLKKHNGTLSEVFYNKTESAEGPVLYLSLENREIDISAHPYVFLPRLVTCSQPISQVHLCLMIPAPREIPASLYNVLSFDRAVWYTIFGSIVILFFVHLTLKVTSGSPINYIDDIIGSVATIIAITPKIEIYRQSWHGRFIFIFVALYGLILVNLYNSTLSSLYTTKVYEKPMETVEDMMEANLTIMGIDNQWEFASAYIEPAFQKQFLLVKGEVVRDHRNSFNTSYGYITPSDNIEMLLEEQTYFKRPLFRPPIYCFVYAHLNIGLQYFTPYEKALDRVILEVFQAGLRDKWLKESFKESVDAGLVQRVVGSEEKFKPLILKNLQYFWILWTVGVTL</sequence>
<dbReference type="AlphaFoldDB" id="A0A7R8UA29"/>
<dbReference type="PANTHER" id="PTHR42643">
    <property type="entry name" value="IONOTROPIC RECEPTOR 20A-RELATED"/>
    <property type="match status" value="1"/>
</dbReference>
<dbReference type="InterPro" id="IPR052192">
    <property type="entry name" value="Insect_Ionotropic_Sensory_Rcpt"/>
</dbReference>